<protein>
    <recommendedName>
        <fullName evidence="2">SWIM-type domain-containing protein</fullName>
    </recommendedName>
</protein>
<reference evidence="3 4" key="1">
    <citation type="submission" date="2020-06" db="EMBL/GenBank/DDBJ databases">
        <authorList>
            <person name="Li R."/>
            <person name="Bekaert M."/>
        </authorList>
    </citation>
    <scope>NUCLEOTIDE SEQUENCE [LARGE SCALE GENOMIC DNA]</scope>
    <source>
        <strain evidence="4">wild</strain>
    </source>
</reference>
<feature type="domain" description="SWIM-type" evidence="2">
    <location>
        <begin position="88"/>
        <end position="127"/>
    </location>
</feature>
<dbReference type="GO" id="GO:0008270">
    <property type="term" value="F:zinc ion binding"/>
    <property type="evidence" value="ECO:0007669"/>
    <property type="project" value="UniProtKB-KW"/>
</dbReference>
<keyword evidence="1" id="KW-0862">Zinc</keyword>
<sequence length="249" mass="28780">MANLLVKLRAYDRNTNFRGVPVDLPEPLDPQWPLTGFQQLQSEHKIMLPNLTAEQIERYFLYRMAEDRQASGDIKALEKGEKNVTYNYKIKIDRCTGEPLNSHCECPAGKGPHGTCKHVAAVMMMLMHFIQTGDLQVEKCCTENLQTVHMVLITSKTQNIPSKRKHLDSILDDPRPEKFCNLKGYNDHVRNSLINFCSTTSMDISLRYIYPKAYLQNAVHDHDYLERPFAEYWIDKALMVNLIVDYKSI</sequence>
<gene>
    <name evidence="3" type="ORF">MCOR_55937</name>
</gene>
<name>A0A6J8EXP1_MYTCO</name>
<dbReference type="EMBL" id="CACVKT020009941">
    <property type="protein sequence ID" value="CAC5423981.1"/>
    <property type="molecule type" value="Genomic_DNA"/>
</dbReference>
<dbReference type="OrthoDB" id="6090926at2759"/>
<keyword evidence="1" id="KW-0863">Zinc-finger</keyword>
<keyword evidence="4" id="KW-1185">Reference proteome</keyword>
<dbReference type="PROSITE" id="PS50966">
    <property type="entry name" value="ZF_SWIM"/>
    <property type="match status" value="1"/>
</dbReference>
<dbReference type="AlphaFoldDB" id="A0A6J8EXP1"/>
<evidence type="ECO:0000259" key="2">
    <source>
        <dbReference type="PROSITE" id="PS50966"/>
    </source>
</evidence>
<accession>A0A6J8EXP1</accession>
<evidence type="ECO:0000313" key="4">
    <source>
        <dbReference type="Proteomes" id="UP000507470"/>
    </source>
</evidence>
<dbReference type="Proteomes" id="UP000507470">
    <property type="component" value="Unassembled WGS sequence"/>
</dbReference>
<dbReference type="InterPro" id="IPR007527">
    <property type="entry name" value="Znf_SWIM"/>
</dbReference>
<organism evidence="3 4">
    <name type="scientific">Mytilus coruscus</name>
    <name type="common">Sea mussel</name>
    <dbReference type="NCBI Taxonomy" id="42192"/>
    <lineage>
        <taxon>Eukaryota</taxon>
        <taxon>Metazoa</taxon>
        <taxon>Spiralia</taxon>
        <taxon>Lophotrochozoa</taxon>
        <taxon>Mollusca</taxon>
        <taxon>Bivalvia</taxon>
        <taxon>Autobranchia</taxon>
        <taxon>Pteriomorphia</taxon>
        <taxon>Mytilida</taxon>
        <taxon>Mytiloidea</taxon>
        <taxon>Mytilidae</taxon>
        <taxon>Mytilinae</taxon>
        <taxon>Mytilus</taxon>
    </lineage>
</organism>
<evidence type="ECO:0000313" key="3">
    <source>
        <dbReference type="EMBL" id="CAC5423981.1"/>
    </source>
</evidence>
<proteinExistence type="predicted"/>
<evidence type="ECO:0000256" key="1">
    <source>
        <dbReference type="PROSITE-ProRule" id="PRU00325"/>
    </source>
</evidence>
<keyword evidence="1" id="KW-0479">Metal-binding</keyword>